<organism evidence="2 3">
    <name type="scientific">Calonectris borealis</name>
    <name type="common">Cory's shearwater</name>
    <dbReference type="NCBI Taxonomy" id="1323832"/>
    <lineage>
        <taxon>Eukaryota</taxon>
        <taxon>Metazoa</taxon>
        <taxon>Chordata</taxon>
        <taxon>Craniata</taxon>
        <taxon>Vertebrata</taxon>
        <taxon>Euteleostomi</taxon>
        <taxon>Archelosauria</taxon>
        <taxon>Archosauria</taxon>
        <taxon>Dinosauria</taxon>
        <taxon>Saurischia</taxon>
        <taxon>Theropoda</taxon>
        <taxon>Coelurosauria</taxon>
        <taxon>Aves</taxon>
        <taxon>Neognathae</taxon>
        <taxon>Neoaves</taxon>
        <taxon>Aequornithes</taxon>
        <taxon>Procellariiformes</taxon>
        <taxon>Procellariidae</taxon>
        <taxon>Calonectris</taxon>
    </lineage>
</organism>
<evidence type="ECO:0000313" key="2">
    <source>
        <dbReference type="EMBL" id="NXV94355.1"/>
    </source>
</evidence>
<keyword evidence="3" id="KW-1185">Reference proteome</keyword>
<gene>
    <name evidence="2" type="primary">Lipe_1</name>
    <name evidence="2" type="ORF">CALBOR_R14866</name>
</gene>
<dbReference type="GO" id="GO:0005829">
    <property type="term" value="C:cytosol"/>
    <property type="evidence" value="ECO:0007669"/>
    <property type="project" value="TreeGrafter"/>
</dbReference>
<dbReference type="AlphaFoldDB" id="A0A7L3Y0S7"/>
<dbReference type="GO" id="GO:0004806">
    <property type="term" value="F:triacylglycerol lipase activity"/>
    <property type="evidence" value="ECO:0007669"/>
    <property type="project" value="TreeGrafter"/>
</dbReference>
<dbReference type="PANTHER" id="PTHR23025">
    <property type="entry name" value="TRIACYLGLYCEROL LIPASE"/>
    <property type="match status" value="1"/>
</dbReference>
<evidence type="ECO:0000313" key="3">
    <source>
        <dbReference type="Proteomes" id="UP000535403"/>
    </source>
</evidence>
<evidence type="ECO:0000259" key="1">
    <source>
        <dbReference type="Pfam" id="PF06350"/>
    </source>
</evidence>
<feature type="non-terminal residue" evidence="2">
    <location>
        <position position="318"/>
    </location>
</feature>
<dbReference type="GO" id="GO:0019433">
    <property type="term" value="P:triglyceride catabolic process"/>
    <property type="evidence" value="ECO:0007669"/>
    <property type="project" value="TreeGrafter"/>
</dbReference>
<dbReference type="EMBL" id="VZUG01029245">
    <property type="protein sequence ID" value="NXV94355.1"/>
    <property type="molecule type" value="Genomic_DNA"/>
</dbReference>
<dbReference type="Pfam" id="PF06350">
    <property type="entry name" value="HSL_N"/>
    <property type="match status" value="1"/>
</dbReference>
<dbReference type="PANTHER" id="PTHR23025:SF3">
    <property type="entry name" value="HORMONE-SENSITIVE LIPASE"/>
    <property type="match status" value="1"/>
</dbReference>
<protein>
    <submittedName>
        <fullName evidence="2">LIPS lipase</fullName>
    </submittedName>
</protein>
<name>A0A7L3Y0S7_9AVES</name>
<reference evidence="2 3" key="1">
    <citation type="submission" date="2019-09" db="EMBL/GenBank/DDBJ databases">
        <title>Bird 10,000 Genomes (B10K) Project - Family phase.</title>
        <authorList>
            <person name="Zhang G."/>
        </authorList>
    </citation>
    <scope>NUCLEOTIDE SEQUENCE [LARGE SCALE GENOMIC DNA]</scope>
    <source>
        <strain evidence="2">OUT-0025</strain>
        <tissue evidence="2">Blood</tissue>
    </source>
</reference>
<feature type="non-terminal residue" evidence="2">
    <location>
        <position position="1"/>
    </location>
</feature>
<dbReference type="InterPro" id="IPR010468">
    <property type="entry name" value="HSL_N"/>
</dbReference>
<accession>A0A7L3Y0S7</accession>
<feature type="domain" description="Hormone-sensitive lipase N-terminal" evidence="1">
    <location>
        <begin position="13"/>
        <end position="318"/>
    </location>
</feature>
<dbReference type="Proteomes" id="UP000535403">
    <property type="component" value="Unassembled WGS sequence"/>
</dbReference>
<comment type="caution">
    <text evidence="2">The sequence shown here is derived from an EMBL/GenBank/DDBJ whole genome shotgun (WGS) entry which is preliminary data.</text>
</comment>
<sequence>PSCPGSMDARPLFQSLQALAEDNASFFQRSGTESGRRFAAAFAALREHGRRLEPALRHFARLYHRFDLDEATPGNGYRSLVQTARCCLAHAVHKSRYVAAHRRSIFFRAGHNVAELEAYCAALAQLRALLCLAQRLLAHNRPGCLFPPEEDGLSELMLREYSTMQNGCFYGRCLGFQFAPSIRPFLQTIAIGLVSFAENYKRNDMGLGVAAGSLFTSGKFAIDPELRGDEFERLTQNLDVHFWKSFWNLTETELLASVASMTATQVGVCRALTVPPEPLELPLAADPSVTVTIAPPVAHTGPGPVHMRLLSYHLREGQ</sequence>
<proteinExistence type="predicted"/>
<dbReference type="GO" id="GO:0004771">
    <property type="term" value="F:sterol ester esterase activity"/>
    <property type="evidence" value="ECO:0007669"/>
    <property type="project" value="TreeGrafter"/>
</dbReference>
<dbReference type="GO" id="GO:0008203">
    <property type="term" value="P:cholesterol metabolic process"/>
    <property type="evidence" value="ECO:0007669"/>
    <property type="project" value="InterPro"/>
</dbReference>